<dbReference type="GO" id="GO:0032435">
    <property type="term" value="P:negative regulation of proteasomal ubiquitin-dependent protein catabolic process"/>
    <property type="evidence" value="ECO:0007669"/>
    <property type="project" value="TreeGrafter"/>
</dbReference>
<dbReference type="InterPro" id="IPR013087">
    <property type="entry name" value="Znf_C2H2_type"/>
</dbReference>
<evidence type="ECO:0000313" key="10">
    <source>
        <dbReference type="Proteomes" id="UP000663868"/>
    </source>
</evidence>
<dbReference type="SUPFAM" id="SSF54236">
    <property type="entry name" value="Ubiquitin-like"/>
    <property type="match status" value="1"/>
</dbReference>
<evidence type="ECO:0000256" key="1">
    <source>
        <dbReference type="ARBA" id="ARBA00004496"/>
    </source>
</evidence>
<dbReference type="InterPro" id="IPR009060">
    <property type="entry name" value="UBA-like_sf"/>
</dbReference>
<dbReference type="InterPro" id="IPR029071">
    <property type="entry name" value="Ubiquitin-like_domsf"/>
</dbReference>
<dbReference type="AlphaFoldDB" id="A0A818Q6H7"/>
<dbReference type="Pfam" id="PF22562">
    <property type="entry name" value="UBA_7"/>
    <property type="match status" value="1"/>
</dbReference>
<evidence type="ECO:0000259" key="7">
    <source>
        <dbReference type="PROSITE" id="PS50033"/>
    </source>
</evidence>
<feature type="domain" description="UBA" evidence="6">
    <location>
        <begin position="1"/>
        <end position="39"/>
    </location>
</feature>
<dbReference type="Proteomes" id="UP000663868">
    <property type="component" value="Unassembled WGS sequence"/>
</dbReference>
<name>A0A818Q6H7_9BILA</name>
<dbReference type="PANTHER" id="PTHR46340">
    <property type="entry name" value="UBX DOMAIN-CONTAINING PROTEIN 1"/>
    <property type="match status" value="1"/>
</dbReference>
<feature type="region of interest" description="Disordered" evidence="5">
    <location>
        <begin position="205"/>
        <end position="233"/>
    </location>
</feature>
<evidence type="ECO:0000313" key="9">
    <source>
        <dbReference type="EMBL" id="CAF3633276.1"/>
    </source>
</evidence>
<proteinExistence type="predicted"/>
<dbReference type="InterPro" id="IPR001012">
    <property type="entry name" value="UBX_dom"/>
</dbReference>
<evidence type="ECO:0000256" key="5">
    <source>
        <dbReference type="SAM" id="MobiDB-lite"/>
    </source>
</evidence>
<dbReference type="GO" id="GO:0005634">
    <property type="term" value="C:nucleus"/>
    <property type="evidence" value="ECO:0007669"/>
    <property type="project" value="TreeGrafter"/>
</dbReference>
<evidence type="ECO:0000256" key="3">
    <source>
        <dbReference type="ARBA" id="ARBA00023054"/>
    </source>
</evidence>
<evidence type="ECO:0000256" key="4">
    <source>
        <dbReference type="SAM" id="Coils"/>
    </source>
</evidence>
<comment type="subcellular location">
    <subcellularLocation>
        <location evidence="1">Cytoplasm</location>
    </subcellularLocation>
</comment>
<comment type="caution">
    <text evidence="9">The sequence shown here is derived from an EMBL/GenBank/DDBJ whole genome shotgun (WGS) entry which is preliminary data.</text>
</comment>
<accession>A0A818Q6H7</accession>
<dbReference type="PROSITE" id="PS50030">
    <property type="entry name" value="UBA"/>
    <property type="match status" value="1"/>
</dbReference>
<protein>
    <recommendedName>
        <fullName evidence="11">UBX domain-containing protein</fullName>
    </recommendedName>
</protein>
<dbReference type="PROSITE" id="PS50033">
    <property type="entry name" value="UBX"/>
    <property type="match status" value="1"/>
</dbReference>
<gene>
    <name evidence="8" type="ORF">IZO911_LOCUS18043</name>
    <name evidence="9" type="ORF">KXQ929_LOCUS6781</name>
</gene>
<feature type="region of interest" description="Disordered" evidence="5">
    <location>
        <begin position="47"/>
        <end position="71"/>
    </location>
</feature>
<dbReference type="GO" id="GO:0036435">
    <property type="term" value="F:K48-linked polyubiquitin modification-dependent protein binding"/>
    <property type="evidence" value="ECO:0007669"/>
    <property type="project" value="TreeGrafter"/>
</dbReference>
<evidence type="ECO:0000259" key="6">
    <source>
        <dbReference type="PROSITE" id="PS50030"/>
    </source>
</evidence>
<dbReference type="Pfam" id="PF00789">
    <property type="entry name" value="UBX"/>
    <property type="match status" value="1"/>
</dbReference>
<dbReference type="GO" id="GO:0031397">
    <property type="term" value="P:negative regulation of protein ubiquitination"/>
    <property type="evidence" value="ECO:0007669"/>
    <property type="project" value="TreeGrafter"/>
</dbReference>
<dbReference type="GO" id="GO:1903094">
    <property type="term" value="P:negative regulation of protein K48-linked deubiquitination"/>
    <property type="evidence" value="ECO:0007669"/>
    <property type="project" value="TreeGrafter"/>
</dbReference>
<dbReference type="Gene3D" id="1.10.8.10">
    <property type="entry name" value="DNA helicase RuvA subunit, C-terminal domain"/>
    <property type="match status" value="1"/>
</dbReference>
<dbReference type="EMBL" id="CAJNOE010000171">
    <property type="protein sequence ID" value="CAF1008498.1"/>
    <property type="molecule type" value="Genomic_DNA"/>
</dbReference>
<dbReference type="Proteomes" id="UP000663860">
    <property type="component" value="Unassembled WGS sequence"/>
</dbReference>
<feature type="compositionally biased region" description="Low complexity" evidence="5">
    <location>
        <begin position="58"/>
        <end position="70"/>
    </location>
</feature>
<evidence type="ECO:0000256" key="2">
    <source>
        <dbReference type="ARBA" id="ARBA00022490"/>
    </source>
</evidence>
<reference evidence="9" key="1">
    <citation type="submission" date="2021-02" db="EMBL/GenBank/DDBJ databases">
        <authorList>
            <person name="Nowell W R."/>
        </authorList>
    </citation>
    <scope>NUCLEOTIDE SEQUENCE</scope>
</reference>
<organism evidence="9 10">
    <name type="scientific">Adineta steineri</name>
    <dbReference type="NCBI Taxonomy" id="433720"/>
    <lineage>
        <taxon>Eukaryota</taxon>
        <taxon>Metazoa</taxon>
        <taxon>Spiralia</taxon>
        <taxon>Gnathifera</taxon>
        <taxon>Rotifera</taxon>
        <taxon>Eurotatoria</taxon>
        <taxon>Bdelloidea</taxon>
        <taxon>Adinetida</taxon>
        <taxon>Adinetidae</taxon>
        <taxon>Adineta</taxon>
    </lineage>
</organism>
<evidence type="ECO:0008006" key="11">
    <source>
        <dbReference type="Google" id="ProtNLM"/>
    </source>
</evidence>
<feature type="domain" description="UBX" evidence="7">
    <location>
        <begin position="236"/>
        <end position="312"/>
    </location>
</feature>
<dbReference type="Gene3D" id="3.10.20.90">
    <property type="entry name" value="Phosphatidylinositol 3-kinase Catalytic Subunit, Chain A, domain 1"/>
    <property type="match status" value="1"/>
</dbReference>
<dbReference type="GO" id="GO:0005737">
    <property type="term" value="C:cytoplasm"/>
    <property type="evidence" value="ECO:0007669"/>
    <property type="project" value="UniProtKB-SubCell"/>
</dbReference>
<dbReference type="SMART" id="SM00166">
    <property type="entry name" value="UBX"/>
    <property type="match status" value="1"/>
</dbReference>
<dbReference type="InterPro" id="IPR015940">
    <property type="entry name" value="UBA"/>
</dbReference>
<dbReference type="SUPFAM" id="SSF46934">
    <property type="entry name" value="UBA-like"/>
    <property type="match status" value="1"/>
</dbReference>
<keyword evidence="3 4" id="KW-0175">Coiled coil</keyword>
<sequence>MSLAEQLVEMGFHQNQIDSAIKTGKSANLEQAIDWITTHENEIAAGTASGSEPVLNLSSSSTTTTTATTTEAQSEVNSLKCDECGKLLKDADTATAHALRTNHSSFSECTEAIKPLTAEEKEEMKKKLQERIVARRKEQQIADEKNAIEMEKKRISDAKSLLEIKQKREEDEMKKIAEANRREKLETQLAKQRAIEQIEADKRARRERAAAEKSGGIVEDVPAPKPQHVATPQPTRQYDECNLQVRLPDGSTVRQIFKAADRFEKVMEWVREKQQSRPFILVQNYPKKDFGENDNHKSLTELGLVPSGSLMVKELAHFQT</sequence>
<keyword evidence="2" id="KW-0963">Cytoplasm</keyword>
<dbReference type="PANTHER" id="PTHR46340:SF1">
    <property type="entry name" value="UBX DOMAIN-CONTAINING PROTEIN 1"/>
    <property type="match status" value="1"/>
</dbReference>
<feature type="coiled-coil region" evidence="4">
    <location>
        <begin position="118"/>
        <end position="186"/>
    </location>
</feature>
<dbReference type="EMBL" id="CAJOBB010000267">
    <property type="protein sequence ID" value="CAF3633276.1"/>
    <property type="molecule type" value="Genomic_DNA"/>
</dbReference>
<evidence type="ECO:0000313" key="8">
    <source>
        <dbReference type="EMBL" id="CAF1008498.1"/>
    </source>
</evidence>
<dbReference type="PROSITE" id="PS00028">
    <property type="entry name" value="ZINC_FINGER_C2H2_1"/>
    <property type="match status" value="1"/>
</dbReference>